<evidence type="ECO:0000313" key="2">
    <source>
        <dbReference type="EMBL" id="RHZ81007.1"/>
    </source>
</evidence>
<keyword evidence="3" id="KW-1185">Reference proteome</keyword>
<dbReference type="EMBL" id="PQFF01000121">
    <property type="protein sequence ID" value="RHZ81007.1"/>
    <property type="molecule type" value="Genomic_DNA"/>
</dbReference>
<dbReference type="Proteomes" id="UP000266861">
    <property type="component" value="Unassembled WGS sequence"/>
</dbReference>
<comment type="caution">
    <text evidence="2">The sequence shown here is derived from an EMBL/GenBank/DDBJ whole genome shotgun (WGS) entry which is preliminary data.</text>
</comment>
<dbReference type="AlphaFoldDB" id="A0A397J0W2"/>
<evidence type="ECO:0000313" key="3">
    <source>
        <dbReference type="Proteomes" id="UP000266861"/>
    </source>
</evidence>
<organism evidence="2 3">
    <name type="scientific">Diversispora epigaea</name>
    <dbReference type="NCBI Taxonomy" id="1348612"/>
    <lineage>
        <taxon>Eukaryota</taxon>
        <taxon>Fungi</taxon>
        <taxon>Fungi incertae sedis</taxon>
        <taxon>Mucoromycota</taxon>
        <taxon>Glomeromycotina</taxon>
        <taxon>Glomeromycetes</taxon>
        <taxon>Diversisporales</taxon>
        <taxon>Diversisporaceae</taxon>
        <taxon>Diversispora</taxon>
    </lineage>
</organism>
<reference evidence="2 3" key="1">
    <citation type="submission" date="2018-08" db="EMBL/GenBank/DDBJ databases">
        <title>Genome and evolution of the arbuscular mycorrhizal fungus Diversispora epigaea (formerly Glomus versiforme) and its bacterial endosymbionts.</title>
        <authorList>
            <person name="Sun X."/>
            <person name="Fei Z."/>
            <person name="Harrison M."/>
        </authorList>
    </citation>
    <scope>NUCLEOTIDE SEQUENCE [LARGE SCALE GENOMIC DNA]</scope>
    <source>
        <strain evidence="2 3">IT104</strain>
    </source>
</reference>
<feature type="region of interest" description="Disordered" evidence="1">
    <location>
        <begin position="1"/>
        <end position="20"/>
    </location>
</feature>
<sequence length="152" mass="17413">MSIQASSSTNPKYYRSSSDSSLNSQSIIHASNIQKKKPKLNEYYSNGLSIQEKAIKREQRKINYRTTVYPPSLLHRDQCELKIQLRVIANKNTDSKKIEKANRLLSNLQVLYSLQGDATFLVPCSPQLFSYPQQFFSFLQRGNAIDGFRSQS</sequence>
<name>A0A397J0W2_9GLOM</name>
<gene>
    <name evidence="2" type="ORF">Glove_130g198</name>
</gene>
<accession>A0A397J0W2</accession>
<evidence type="ECO:0000256" key="1">
    <source>
        <dbReference type="SAM" id="MobiDB-lite"/>
    </source>
</evidence>
<proteinExistence type="predicted"/>
<protein>
    <submittedName>
        <fullName evidence="2">Uncharacterized protein</fullName>
    </submittedName>
</protein>
<feature type="compositionally biased region" description="Polar residues" evidence="1">
    <location>
        <begin position="1"/>
        <end position="11"/>
    </location>
</feature>